<gene>
    <name evidence="1" type="ORF">OWR29_01600</name>
</gene>
<evidence type="ECO:0000313" key="2">
    <source>
        <dbReference type="Proteomes" id="UP001151002"/>
    </source>
</evidence>
<protein>
    <submittedName>
        <fullName evidence="1">Uncharacterized protein</fullName>
    </submittedName>
</protein>
<keyword evidence="2" id="KW-1185">Reference proteome</keyword>
<name>A0ABT4AR16_9ACTN</name>
<dbReference type="RefSeq" id="WP_267560442.1">
    <property type="nucleotide sequence ID" value="NZ_JAPNTZ010000001.1"/>
</dbReference>
<evidence type="ECO:0000313" key="1">
    <source>
        <dbReference type="EMBL" id="MCY1136676.1"/>
    </source>
</evidence>
<dbReference type="EMBL" id="JAPNTZ010000001">
    <property type="protein sequence ID" value="MCY1136676.1"/>
    <property type="molecule type" value="Genomic_DNA"/>
</dbReference>
<comment type="caution">
    <text evidence="1">The sequence shown here is derived from an EMBL/GenBank/DDBJ whole genome shotgun (WGS) entry which is preliminary data.</text>
</comment>
<reference evidence="1" key="1">
    <citation type="submission" date="2022-11" db="EMBL/GenBank/DDBJ databases">
        <authorList>
            <person name="Somphong A."/>
            <person name="Phongsopitanun W."/>
        </authorList>
    </citation>
    <scope>NUCLEOTIDE SEQUENCE</scope>
    <source>
        <strain evidence="1">Pm04-4</strain>
    </source>
</reference>
<proteinExistence type="predicted"/>
<sequence>MSRPITSTLLITGAALTVVGGIIGLAGAAVTTIGAVTAARRRIEQMDTPPSELARRQWRRARTAVTAGTGAWRNGDLSTVP</sequence>
<dbReference type="Proteomes" id="UP001151002">
    <property type="component" value="Unassembled WGS sequence"/>
</dbReference>
<accession>A0ABT4AR16</accession>
<organism evidence="1 2">
    <name type="scientific">Paractinoplanes pyxinae</name>
    <dbReference type="NCBI Taxonomy" id="2997416"/>
    <lineage>
        <taxon>Bacteria</taxon>
        <taxon>Bacillati</taxon>
        <taxon>Actinomycetota</taxon>
        <taxon>Actinomycetes</taxon>
        <taxon>Micromonosporales</taxon>
        <taxon>Micromonosporaceae</taxon>
        <taxon>Paractinoplanes</taxon>
    </lineage>
</organism>